<evidence type="ECO:0000259" key="1">
    <source>
        <dbReference type="Pfam" id="PF05699"/>
    </source>
</evidence>
<dbReference type="AlphaFoldDB" id="H3ATM6"/>
<evidence type="ECO:0000259" key="2">
    <source>
        <dbReference type="Pfam" id="PF14291"/>
    </source>
</evidence>
<feature type="domain" description="HAT C-terminal dimerisation" evidence="1">
    <location>
        <begin position="484"/>
        <end position="540"/>
    </location>
</feature>
<dbReference type="InterPro" id="IPR012337">
    <property type="entry name" value="RNaseH-like_sf"/>
</dbReference>
<proteinExistence type="predicted"/>
<dbReference type="EMBL" id="AFYH01143135">
    <property type="status" value="NOT_ANNOTATED_CDS"/>
    <property type="molecule type" value="Genomic_DNA"/>
</dbReference>
<reference evidence="3" key="2">
    <citation type="submission" date="2025-08" db="UniProtKB">
        <authorList>
            <consortium name="Ensembl"/>
        </authorList>
    </citation>
    <scope>IDENTIFICATION</scope>
</reference>
<reference evidence="3" key="3">
    <citation type="submission" date="2025-09" db="UniProtKB">
        <authorList>
            <consortium name="Ensembl"/>
        </authorList>
    </citation>
    <scope>IDENTIFICATION</scope>
</reference>
<dbReference type="GeneTree" id="ENSGT00940000166390"/>
<evidence type="ECO:0008006" key="5">
    <source>
        <dbReference type="Google" id="ProtNLM"/>
    </source>
</evidence>
<protein>
    <recommendedName>
        <fullName evidence="5">DUF4371 domain-containing protein</fullName>
    </recommendedName>
</protein>
<organism evidence="3 4">
    <name type="scientific">Latimeria chalumnae</name>
    <name type="common">Coelacanth</name>
    <dbReference type="NCBI Taxonomy" id="7897"/>
    <lineage>
        <taxon>Eukaryota</taxon>
        <taxon>Metazoa</taxon>
        <taxon>Chordata</taxon>
        <taxon>Craniata</taxon>
        <taxon>Vertebrata</taxon>
        <taxon>Euteleostomi</taxon>
        <taxon>Coelacanthiformes</taxon>
        <taxon>Coelacanthidae</taxon>
        <taxon>Latimeria</taxon>
    </lineage>
</organism>
<evidence type="ECO:0000313" key="3">
    <source>
        <dbReference type="Ensembl" id="ENSLACP00000012997.1"/>
    </source>
</evidence>
<dbReference type="Pfam" id="PF05699">
    <property type="entry name" value="Dimer_Tnp_hAT"/>
    <property type="match status" value="1"/>
</dbReference>
<dbReference type="Proteomes" id="UP000008672">
    <property type="component" value="Unassembled WGS sequence"/>
</dbReference>
<dbReference type="STRING" id="7897.ENSLACP00000012997"/>
<feature type="domain" description="DUF4371" evidence="2">
    <location>
        <begin position="18"/>
        <end position="184"/>
    </location>
</feature>
<name>H3ATM6_LATCH</name>
<dbReference type="InParanoid" id="H3ATM6"/>
<dbReference type="eggNOG" id="ENOG502QQVP">
    <property type="taxonomic scope" value="Eukaryota"/>
</dbReference>
<dbReference type="GO" id="GO:0046983">
    <property type="term" value="F:protein dimerization activity"/>
    <property type="evidence" value="ECO:0007669"/>
    <property type="project" value="InterPro"/>
</dbReference>
<dbReference type="HOGENOM" id="CLU_006175_4_2_1"/>
<dbReference type="SUPFAM" id="SSF53098">
    <property type="entry name" value="Ribonuclease H-like"/>
    <property type="match status" value="1"/>
</dbReference>
<dbReference type="OMA" id="XSANACK"/>
<dbReference type="PANTHER" id="PTHR46289:SF16">
    <property type="entry name" value="52 KDA REPRESSOR OF THE INHIBITOR OF THE PROTEIN KINASE"/>
    <property type="match status" value="1"/>
</dbReference>
<evidence type="ECO:0000313" key="4">
    <source>
        <dbReference type="Proteomes" id="UP000008672"/>
    </source>
</evidence>
<dbReference type="PANTHER" id="PTHR46289">
    <property type="entry name" value="52 KDA REPRESSOR OF THE INHIBITOR OF THE PROTEIN KINASE-LIKE PROTEIN-RELATED"/>
    <property type="match status" value="1"/>
</dbReference>
<dbReference type="InterPro" id="IPR008906">
    <property type="entry name" value="HATC_C_dom"/>
</dbReference>
<dbReference type="Pfam" id="PF14291">
    <property type="entry name" value="DUF4371"/>
    <property type="match status" value="1"/>
</dbReference>
<dbReference type="Ensembl" id="ENSLACT00000013092.1">
    <property type="protein sequence ID" value="ENSLACP00000012997.1"/>
    <property type="gene ID" value="ENSLACG00000011450.1"/>
</dbReference>
<keyword evidence="4" id="KW-1185">Reference proteome</keyword>
<reference evidence="4" key="1">
    <citation type="submission" date="2011-08" db="EMBL/GenBank/DDBJ databases">
        <title>The draft genome of Latimeria chalumnae.</title>
        <authorList>
            <person name="Di Palma F."/>
            <person name="Alfoldi J."/>
            <person name="Johnson J."/>
            <person name="Berlin A."/>
            <person name="Gnerre S."/>
            <person name="Jaffe D."/>
            <person name="MacCallum I."/>
            <person name="Young S."/>
            <person name="Walker B.J."/>
            <person name="Lander E."/>
            <person name="Lindblad-Toh K."/>
        </authorList>
    </citation>
    <scope>NUCLEOTIDE SEQUENCE [LARGE SCALE GENOMIC DNA]</scope>
    <source>
        <strain evidence="4">Wild caught</strain>
    </source>
</reference>
<accession>H3ATM6</accession>
<dbReference type="InterPro" id="IPR052958">
    <property type="entry name" value="IFN-induced_PKR_regulator"/>
</dbReference>
<dbReference type="InterPro" id="IPR025398">
    <property type="entry name" value="DUF4371"/>
</dbReference>
<sequence>KNLKVLETITETIILCGRQNLPMQGHRDDKYTKDSSLNTGNFQALLEYRASRGGDDILREHLKNAPRNVTYVSKTVQNEILDIIGSMIQQHIITECKSADGWLSVSADETRDVNKEQLSVTIWYSAKDDSIKENFVGFLDVSEDTTDQHLSAEILHLLQCLDLDLNRMKSQCYDGAGSMSGMVKGVAARIQEKYPKALPLWCTSHQLNRCVVQAYEITTVRNMMDAADEVFSPQKQQKLSENIDLFVKSESKHAKLKRLCTTRWVQRHDAFEVFIDFLPAIVETLDHFSKLPNTWHSKSILTVFKFIVCLIVVQRCLAYLKGLTVCLQERALDISRAFAQVSVVKKALEENRSNVGVHTGCFQEACSIAEKLEYLSRSQEHTRRDNMPADTPQEYFRKAITIPFLGHLLAEMGSQFMTLQERAAARIKLVPSVMNTRPCPSDFEFFTDDLPSSNTFASELHQWFRMWKDKKTKPSTVSQALEQCDGIFFPNIKCVLQVCATFPVTSCECECSISALRLLKSYLRSTMGQERVTALAPLYIH</sequence>